<evidence type="ECO:0000313" key="3">
    <source>
        <dbReference type="Proteomes" id="UP000077202"/>
    </source>
</evidence>
<name>A0A176VXN2_MARPO</name>
<evidence type="ECO:0000313" key="2">
    <source>
        <dbReference type="EMBL" id="OAE25569.1"/>
    </source>
</evidence>
<reference evidence="2" key="1">
    <citation type="submission" date="2016-03" db="EMBL/GenBank/DDBJ databases">
        <title>Mechanisms controlling the formation of the plant cell surface in tip-growing cells are functionally conserved among land plants.</title>
        <authorList>
            <person name="Honkanen S."/>
            <person name="Jones V.A."/>
            <person name="Morieri G."/>
            <person name="Champion C."/>
            <person name="Hetherington A.J."/>
            <person name="Kelly S."/>
            <person name="Saint-Marcoux D."/>
            <person name="Proust H."/>
            <person name="Prescott H."/>
            <person name="Dolan L."/>
        </authorList>
    </citation>
    <scope>NUCLEOTIDE SEQUENCE [LARGE SCALE GENOMIC DNA]</scope>
    <source>
        <tissue evidence="2">Whole gametophyte</tissue>
    </source>
</reference>
<proteinExistence type="predicted"/>
<protein>
    <submittedName>
        <fullName evidence="2">Uncharacterized protein</fullName>
    </submittedName>
</protein>
<feature type="compositionally biased region" description="Basic and acidic residues" evidence="1">
    <location>
        <begin position="9"/>
        <end position="18"/>
    </location>
</feature>
<feature type="compositionally biased region" description="Gly residues" evidence="1">
    <location>
        <begin position="22"/>
        <end position="31"/>
    </location>
</feature>
<sequence length="76" mass="8314">MPTYTNEEQWTRRSDRDWGAAAGAGGAGGSGAEEEALAALAWSEERRWHGDRGFYSEALFLGIRAVTAPRRIAVDM</sequence>
<comment type="caution">
    <text evidence="2">The sequence shown here is derived from an EMBL/GenBank/DDBJ whole genome shotgun (WGS) entry which is preliminary data.</text>
</comment>
<dbReference type="EMBL" id="LVLJ01002317">
    <property type="protein sequence ID" value="OAE25569.1"/>
    <property type="molecule type" value="Genomic_DNA"/>
</dbReference>
<evidence type="ECO:0000256" key="1">
    <source>
        <dbReference type="SAM" id="MobiDB-lite"/>
    </source>
</evidence>
<organism evidence="2 3">
    <name type="scientific">Marchantia polymorpha subsp. ruderalis</name>
    <dbReference type="NCBI Taxonomy" id="1480154"/>
    <lineage>
        <taxon>Eukaryota</taxon>
        <taxon>Viridiplantae</taxon>
        <taxon>Streptophyta</taxon>
        <taxon>Embryophyta</taxon>
        <taxon>Marchantiophyta</taxon>
        <taxon>Marchantiopsida</taxon>
        <taxon>Marchantiidae</taxon>
        <taxon>Marchantiales</taxon>
        <taxon>Marchantiaceae</taxon>
        <taxon>Marchantia</taxon>
    </lineage>
</organism>
<dbReference type="Proteomes" id="UP000077202">
    <property type="component" value="Unassembled WGS sequence"/>
</dbReference>
<gene>
    <name evidence="2" type="ORF">AXG93_3444s1040</name>
</gene>
<keyword evidence="3" id="KW-1185">Reference proteome</keyword>
<accession>A0A176VXN2</accession>
<feature type="region of interest" description="Disordered" evidence="1">
    <location>
        <begin position="1"/>
        <end position="32"/>
    </location>
</feature>
<dbReference type="AlphaFoldDB" id="A0A176VXN2"/>